<sequence>MASAALPRPVTTPPRASAAAALADLVDAAERVGDAAQVLDGVADLLVARAGQLSIPQVGAFDEVMTVLAAGAGTKARGRLARRLGPLPRPPRRLARLLACDPEPSVAVPVLARCAALPDTVLMQVARSRGPVHLAAIARRETVAARVADILADRGDEAVMGTLLRNAGARLSLAALSLLSERMEDRDGLARGLAARPGLRPAQRDALVRPRPSERQGPPRRAVEAVALRVRLGLEEPDIRLWLAEGRIAEAILGLAHLAGCSPERAQAAYRAANPAALALVVRAAGLRLATLGALLRARAGAALTPEHAGAAVQAYRAMTVAEAREGVAADASAWIRDRQPARP</sequence>
<name>A0A8H8WSC6_9HYPH</name>
<dbReference type="InterPro" id="IPR019285">
    <property type="entry name" value="DUF2336"/>
</dbReference>
<protein>
    <recommendedName>
        <fullName evidence="3">DUF2336 domain-containing protein</fullName>
    </recommendedName>
</protein>
<dbReference type="EMBL" id="AP024145">
    <property type="protein sequence ID" value="BCM83501.1"/>
    <property type="molecule type" value="Genomic_DNA"/>
</dbReference>
<dbReference type="Pfam" id="PF10098">
    <property type="entry name" value="DUF2336"/>
    <property type="match status" value="1"/>
</dbReference>
<dbReference type="AlphaFoldDB" id="A0A8H8WSC6"/>
<dbReference type="KEGG" id="mind:mvi_19620"/>
<dbReference type="RefSeq" id="WP_207182490.1">
    <property type="nucleotide sequence ID" value="NZ_AP024145.1"/>
</dbReference>
<accession>A0A8H8WSC6</accession>
<gene>
    <name evidence="1" type="ORF">mvi_19620</name>
</gene>
<evidence type="ECO:0000313" key="2">
    <source>
        <dbReference type="Proteomes" id="UP000663508"/>
    </source>
</evidence>
<reference evidence="1" key="1">
    <citation type="submission" date="2020-11" db="EMBL/GenBank/DDBJ databases">
        <title>Complete genome sequence of a novel pathogenic Methylobacterium strain isolated from rice in Vietnam.</title>
        <authorList>
            <person name="Lai K."/>
            <person name="Okazaki S."/>
            <person name="Higashi K."/>
            <person name="Mori H."/>
            <person name="Toyoda A."/>
            <person name="Kurokawa K."/>
        </authorList>
    </citation>
    <scope>NUCLEOTIDE SEQUENCE</scope>
    <source>
        <strain evidence="1">VL1</strain>
    </source>
</reference>
<evidence type="ECO:0008006" key="3">
    <source>
        <dbReference type="Google" id="ProtNLM"/>
    </source>
</evidence>
<dbReference type="Proteomes" id="UP000663508">
    <property type="component" value="Chromosome"/>
</dbReference>
<organism evidence="1 2">
    <name type="scientific">Methylobacterium indicum</name>
    <dbReference type="NCBI Taxonomy" id="1775910"/>
    <lineage>
        <taxon>Bacteria</taxon>
        <taxon>Pseudomonadati</taxon>
        <taxon>Pseudomonadota</taxon>
        <taxon>Alphaproteobacteria</taxon>
        <taxon>Hyphomicrobiales</taxon>
        <taxon>Methylobacteriaceae</taxon>
        <taxon>Methylobacterium</taxon>
    </lineage>
</organism>
<evidence type="ECO:0000313" key="1">
    <source>
        <dbReference type="EMBL" id="BCM83501.1"/>
    </source>
</evidence>
<proteinExistence type="predicted"/>